<comment type="caution">
    <text evidence="3">The sequence shown here is derived from an EMBL/GenBank/DDBJ whole genome shotgun (WGS) entry which is preliminary data.</text>
</comment>
<organism evidence="3 4">
    <name type="scientific">Pseudonocardia alaniniphila</name>
    <dbReference type="NCBI Taxonomy" id="75291"/>
    <lineage>
        <taxon>Bacteria</taxon>
        <taxon>Bacillati</taxon>
        <taxon>Actinomycetota</taxon>
        <taxon>Actinomycetes</taxon>
        <taxon>Pseudonocardiales</taxon>
        <taxon>Pseudonocardiaceae</taxon>
        <taxon>Pseudonocardia</taxon>
    </lineage>
</organism>
<sequence length="118" mass="12984">MNEFRRFARIHRSEPALALATTIAVPAISVRYGVLVVVGLSILDRLRRVRHPHDGILGFAPGCTTWTATRPRRPCRGSSATGTTRRCVSPTPRTSGAVHSPRWTPPHRRLDGLLLNTG</sequence>
<keyword evidence="4" id="KW-1185">Reference proteome</keyword>
<feature type="transmembrane region" description="Helical" evidence="2">
    <location>
        <begin position="16"/>
        <end position="43"/>
    </location>
</feature>
<accession>A0ABS9TAZ8</accession>
<dbReference type="EMBL" id="JAKXMK010000006">
    <property type="protein sequence ID" value="MCH6165709.1"/>
    <property type="molecule type" value="Genomic_DNA"/>
</dbReference>
<evidence type="ECO:0000256" key="2">
    <source>
        <dbReference type="SAM" id="Phobius"/>
    </source>
</evidence>
<feature type="region of interest" description="Disordered" evidence="1">
    <location>
        <begin position="71"/>
        <end position="105"/>
    </location>
</feature>
<evidence type="ECO:0000256" key="1">
    <source>
        <dbReference type="SAM" id="MobiDB-lite"/>
    </source>
</evidence>
<dbReference type="RefSeq" id="WP_241035733.1">
    <property type="nucleotide sequence ID" value="NZ_BAAAJF010000024.1"/>
</dbReference>
<evidence type="ECO:0000313" key="3">
    <source>
        <dbReference type="EMBL" id="MCH6165709.1"/>
    </source>
</evidence>
<evidence type="ECO:0000313" key="4">
    <source>
        <dbReference type="Proteomes" id="UP001299970"/>
    </source>
</evidence>
<feature type="compositionally biased region" description="Polar residues" evidence="1">
    <location>
        <begin position="78"/>
        <end position="94"/>
    </location>
</feature>
<protein>
    <submittedName>
        <fullName evidence="3">Uncharacterized protein</fullName>
    </submittedName>
</protein>
<proteinExistence type="predicted"/>
<reference evidence="3 4" key="1">
    <citation type="submission" date="2022-03" db="EMBL/GenBank/DDBJ databases">
        <title>Pseudonocardia alaer sp. nov., a novel actinomycete isolated from reed forest soil.</title>
        <authorList>
            <person name="Wang L."/>
        </authorList>
    </citation>
    <scope>NUCLEOTIDE SEQUENCE [LARGE SCALE GENOMIC DNA]</scope>
    <source>
        <strain evidence="3 4">Y-16303</strain>
    </source>
</reference>
<dbReference type="Proteomes" id="UP001299970">
    <property type="component" value="Unassembled WGS sequence"/>
</dbReference>
<keyword evidence="2" id="KW-0812">Transmembrane</keyword>
<keyword evidence="2" id="KW-0472">Membrane</keyword>
<name>A0ABS9TAZ8_9PSEU</name>
<keyword evidence="2" id="KW-1133">Transmembrane helix</keyword>
<gene>
    <name evidence="3" type="ORF">MMF94_08450</name>
</gene>